<dbReference type="SUPFAM" id="SSF111369">
    <property type="entry name" value="HlyD-like secretion proteins"/>
    <property type="match status" value="2"/>
</dbReference>
<dbReference type="GO" id="GO:0015721">
    <property type="term" value="P:bile acid and bile salt transport"/>
    <property type="evidence" value="ECO:0007669"/>
    <property type="project" value="UniProtKB-ARBA"/>
</dbReference>
<name>A0A1P8JY83_9BURK</name>
<evidence type="ECO:0000256" key="7">
    <source>
        <dbReference type="ARBA" id="ARBA00022989"/>
    </source>
</evidence>
<dbReference type="GO" id="GO:0005886">
    <property type="term" value="C:plasma membrane"/>
    <property type="evidence" value="ECO:0007669"/>
    <property type="project" value="UniProtKB-SubCell"/>
</dbReference>
<dbReference type="PRINTS" id="PR01490">
    <property type="entry name" value="RTXTOXIND"/>
</dbReference>
<sequence>MNAPQSPAASATTPAATGNPKRRKALTAIASVVVLAGLGWAVYEYLVASHYEDTDNAYVQGNVIQITPQVGGTVMAIMADDTDFVKAGAPLVQLDPADAKVALDQAEAALAGAVRQVRTLYANNGTLAAQINLRMADVTRAQTQVVTAQSDVARANEDVNRRQSLTGNGAVSKEELNHAQTQLSNAKSALAAAQANVSASQAAVAAAREQLTSNQALTDNTSVEQHPSVLAAAGKVREAYLAKQRAVMPAPVDGYVAKRTVQLGQRVAAGTPMMSIVPLDQVWVDANFKEVQLRNIRIGQPVELTADVYGGKIEYKGTVAGLGVGTGAAFSLLPAQNATGNWIKVVQRVPVRIALDPEQLRAHPLRVGLSMLATVDISKKDGKTLADAPRAAALNTTQVYAQADAGADAEVRRVIAANVGRAVARNNTPVAPTAAGKPAPLALPDGANMALHPSAAVAVQ</sequence>
<dbReference type="InterPro" id="IPR050739">
    <property type="entry name" value="MFP"/>
</dbReference>
<dbReference type="Pfam" id="PF25963">
    <property type="entry name" value="Beta-barrel_AAEA"/>
    <property type="match status" value="1"/>
</dbReference>
<evidence type="ECO:0000256" key="10">
    <source>
        <dbReference type="SAM" id="MobiDB-lite"/>
    </source>
</evidence>
<feature type="domain" description="p-hydroxybenzoic acid efflux pump subunit AaeA-like beta-barrel" evidence="13">
    <location>
        <begin position="283"/>
        <end position="368"/>
    </location>
</feature>
<dbReference type="PANTHER" id="PTHR30386:SF19">
    <property type="entry name" value="MULTIDRUG EXPORT PROTEIN EMRA-RELATED"/>
    <property type="match status" value="1"/>
</dbReference>
<evidence type="ECO:0000256" key="4">
    <source>
        <dbReference type="ARBA" id="ARBA00022475"/>
    </source>
</evidence>
<evidence type="ECO:0000256" key="9">
    <source>
        <dbReference type="SAM" id="Coils"/>
    </source>
</evidence>
<reference evidence="14 15" key="1">
    <citation type="submission" date="2017-01" db="EMBL/GenBank/DDBJ databases">
        <authorList>
            <person name="Mah S.A."/>
            <person name="Swanson W.J."/>
            <person name="Moy G.W."/>
            <person name="Vacquier V.D."/>
        </authorList>
    </citation>
    <scope>NUCLEOTIDE SEQUENCE [LARGE SCALE GENOMIC DNA]</scope>
    <source>
        <strain evidence="14 15">DCY110</strain>
    </source>
</reference>
<accession>A0A1P8JY83</accession>
<dbReference type="Proteomes" id="UP000186609">
    <property type="component" value="Chromosome"/>
</dbReference>
<keyword evidence="6 11" id="KW-0812">Transmembrane</keyword>
<proteinExistence type="inferred from homology"/>
<keyword evidence="7 11" id="KW-1133">Transmembrane helix</keyword>
<evidence type="ECO:0000256" key="3">
    <source>
        <dbReference type="ARBA" id="ARBA00022448"/>
    </source>
</evidence>
<dbReference type="RefSeq" id="WP_076200603.1">
    <property type="nucleotide sequence ID" value="NZ_CP019236.1"/>
</dbReference>
<dbReference type="Gene3D" id="1.10.287.470">
    <property type="entry name" value="Helix hairpin bin"/>
    <property type="match status" value="1"/>
</dbReference>
<dbReference type="FunFam" id="2.40.30.170:FF:000003">
    <property type="entry name" value="Multidrug resistance protein A"/>
    <property type="match status" value="1"/>
</dbReference>
<feature type="domain" description="Multidrug export protein EmrA/FarA alpha-helical hairpin" evidence="12">
    <location>
        <begin position="98"/>
        <end position="204"/>
    </location>
</feature>
<organism evidence="14 15">
    <name type="scientific">Rhodoferax koreensis</name>
    <dbReference type="NCBI Taxonomy" id="1842727"/>
    <lineage>
        <taxon>Bacteria</taxon>
        <taxon>Pseudomonadati</taxon>
        <taxon>Pseudomonadota</taxon>
        <taxon>Betaproteobacteria</taxon>
        <taxon>Burkholderiales</taxon>
        <taxon>Comamonadaceae</taxon>
        <taxon>Rhodoferax</taxon>
    </lineage>
</organism>
<dbReference type="KEGG" id="rhy:RD110_17195"/>
<dbReference type="OrthoDB" id="9811754at2"/>
<keyword evidence="3" id="KW-0813">Transport</keyword>
<dbReference type="GO" id="GO:0046677">
    <property type="term" value="P:response to antibiotic"/>
    <property type="evidence" value="ECO:0007669"/>
    <property type="project" value="UniProtKB-ARBA"/>
</dbReference>
<evidence type="ECO:0000256" key="6">
    <source>
        <dbReference type="ARBA" id="ARBA00022692"/>
    </source>
</evidence>
<dbReference type="Gene3D" id="2.40.30.170">
    <property type="match status" value="1"/>
</dbReference>
<dbReference type="InterPro" id="IPR058634">
    <property type="entry name" value="AaeA-lik-b-barrel"/>
</dbReference>
<keyword evidence="8 11" id="KW-0472">Membrane</keyword>
<evidence type="ECO:0000256" key="8">
    <source>
        <dbReference type="ARBA" id="ARBA00023136"/>
    </source>
</evidence>
<dbReference type="STRING" id="1842727.RD110_17195"/>
<dbReference type="GO" id="GO:1990961">
    <property type="term" value="P:xenobiotic detoxification by transmembrane export across the plasma membrane"/>
    <property type="evidence" value="ECO:0007669"/>
    <property type="project" value="UniProtKB-ARBA"/>
</dbReference>
<dbReference type="InterPro" id="IPR058633">
    <property type="entry name" value="EmrA/FarA_HH"/>
</dbReference>
<evidence type="ECO:0000259" key="13">
    <source>
        <dbReference type="Pfam" id="PF25963"/>
    </source>
</evidence>
<keyword evidence="4" id="KW-1003">Cell membrane</keyword>
<gene>
    <name evidence="14" type="ORF">RD110_17195</name>
</gene>
<feature type="compositionally biased region" description="Low complexity" evidence="10">
    <location>
        <begin position="1"/>
        <end position="17"/>
    </location>
</feature>
<keyword evidence="15" id="KW-1185">Reference proteome</keyword>
<evidence type="ECO:0000256" key="5">
    <source>
        <dbReference type="ARBA" id="ARBA00022519"/>
    </source>
</evidence>
<dbReference type="AlphaFoldDB" id="A0A1P8JY83"/>
<evidence type="ECO:0000259" key="12">
    <source>
        <dbReference type="Pfam" id="PF25885"/>
    </source>
</evidence>
<dbReference type="PANTHER" id="PTHR30386">
    <property type="entry name" value="MEMBRANE FUSION SUBUNIT OF EMRAB-TOLC MULTIDRUG EFFLUX PUMP"/>
    <property type="match status" value="1"/>
</dbReference>
<comment type="similarity">
    <text evidence="2">Belongs to the membrane fusion protein (MFP) (TC 8.A.1) family.</text>
</comment>
<evidence type="ECO:0000313" key="15">
    <source>
        <dbReference type="Proteomes" id="UP000186609"/>
    </source>
</evidence>
<dbReference type="Pfam" id="PF25885">
    <property type="entry name" value="HH_EMRA"/>
    <property type="match status" value="1"/>
</dbReference>
<dbReference type="EMBL" id="CP019236">
    <property type="protein sequence ID" value="APW38724.1"/>
    <property type="molecule type" value="Genomic_DNA"/>
</dbReference>
<comment type="subcellular location">
    <subcellularLocation>
        <location evidence="1">Cell inner membrane</location>
        <topology evidence="1">Single-pass membrane protein</topology>
    </subcellularLocation>
</comment>
<protein>
    <submittedName>
        <fullName evidence="14">HlyD family secretion protein</fullName>
    </submittedName>
</protein>
<feature type="coiled-coil region" evidence="9">
    <location>
        <begin position="176"/>
        <end position="210"/>
    </location>
</feature>
<evidence type="ECO:0000256" key="11">
    <source>
        <dbReference type="SAM" id="Phobius"/>
    </source>
</evidence>
<keyword evidence="5" id="KW-0997">Cell inner membrane</keyword>
<evidence type="ECO:0000313" key="14">
    <source>
        <dbReference type="EMBL" id="APW38724.1"/>
    </source>
</evidence>
<keyword evidence="9" id="KW-0175">Coiled coil</keyword>
<dbReference type="Gene3D" id="2.40.50.100">
    <property type="match status" value="1"/>
</dbReference>
<feature type="region of interest" description="Disordered" evidence="10">
    <location>
        <begin position="1"/>
        <end position="20"/>
    </location>
</feature>
<evidence type="ECO:0000256" key="1">
    <source>
        <dbReference type="ARBA" id="ARBA00004377"/>
    </source>
</evidence>
<feature type="transmembrane region" description="Helical" evidence="11">
    <location>
        <begin position="25"/>
        <end position="43"/>
    </location>
</feature>
<evidence type="ECO:0000256" key="2">
    <source>
        <dbReference type="ARBA" id="ARBA00009477"/>
    </source>
</evidence>